<dbReference type="Gene3D" id="3.10.100.10">
    <property type="entry name" value="Mannose-Binding Protein A, subunit A"/>
    <property type="match status" value="1"/>
</dbReference>
<gene>
    <name evidence="3" type="ORF">RRG08_063319</name>
</gene>
<dbReference type="EMBL" id="JAWDGP010003195">
    <property type="protein sequence ID" value="KAK3776615.1"/>
    <property type="molecule type" value="Genomic_DNA"/>
</dbReference>
<keyword evidence="4" id="KW-1185">Reference proteome</keyword>
<dbReference type="Pfam" id="PF00059">
    <property type="entry name" value="Lectin_C"/>
    <property type="match status" value="1"/>
</dbReference>
<reference evidence="3" key="1">
    <citation type="journal article" date="2023" name="G3 (Bethesda)">
        <title>A reference genome for the long-term kleptoplast-retaining sea slug Elysia crispata morphotype clarki.</title>
        <authorList>
            <person name="Eastman K.E."/>
            <person name="Pendleton A.L."/>
            <person name="Shaikh M.A."/>
            <person name="Suttiyut T."/>
            <person name="Ogas R."/>
            <person name="Tomko P."/>
            <person name="Gavelis G."/>
            <person name="Widhalm J.R."/>
            <person name="Wisecaver J.H."/>
        </authorList>
    </citation>
    <scope>NUCLEOTIDE SEQUENCE</scope>
    <source>
        <strain evidence="3">ECLA1</strain>
    </source>
</reference>
<accession>A0AAE0ZW21</accession>
<feature type="signal peptide" evidence="1">
    <location>
        <begin position="1"/>
        <end position="20"/>
    </location>
</feature>
<comment type="caution">
    <text evidence="3">The sequence shown here is derived from an EMBL/GenBank/DDBJ whole genome shotgun (WGS) entry which is preliminary data.</text>
</comment>
<dbReference type="InterPro" id="IPR001304">
    <property type="entry name" value="C-type_lectin-like"/>
</dbReference>
<evidence type="ECO:0000259" key="2">
    <source>
        <dbReference type="PROSITE" id="PS50041"/>
    </source>
</evidence>
<dbReference type="InterPro" id="IPR016187">
    <property type="entry name" value="CTDL_fold"/>
</dbReference>
<sequence>MCRVVLLYIFVVTATGVANGLKTIDDTCPSALRGRVDVYYLDVQGDSCFYFGLTERKTYYSARKDCENDGGTLAMPKTKSLNDFLKDRLVNHYGTGEQTWIGLNDKKNESVFMWADNSKMNWNNFAPGNGLTNILVLRNVEDCVVLSPQDGGLWHDYRCNSSLLSWVSWANPSKFYICQYTPDD</sequence>
<feature type="chain" id="PRO_5042103036" description="C-type lectin domain-containing protein" evidence="1">
    <location>
        <begin position="21"/>
        <end position="184"/>
    </location>
</feature>
<evidence type="ECO:0000313" key="3">
    <source>
        <dbReference type="EMBL" id="KAK3776615.1"/>
    </source>
</evidence>
<dbReference type="Proteomes" id="UP001283361">
    <property type="component" value="Unassembled WGS sequence"/>
</dbReference>
<feature type="domain" description="C-type lectin" evidence="2">
    <location>
        <begin position="44"/>
        <end position="160"/>
    </location>
</feature>
<proteinExistence type="predicted"/>
<protein>
    <recommendedName>
        <fullName evidence="2">C-type lectin domain-containing protein</fullName>
    </recommendedName>
</protein>
<dbReference type="InterPro" id="IPR016186">
    <property type="entry name" value="C-type_lectin-like/link_sf"/>
</dbReference>
<dbReference type="CDD" id="cd00037">
    <property type="entry name" value="CLECT"/>
    <property type="match status" value="1"/>
</dbReference>
<dbReference type="PANTHER" id="PTHR22801:SF63">
    <property type="entry name" value="C-TYPE LECTIN DOMAIN-CONTAINING PROTEIN"/>
    <property type="match status" value="1"/>
</dbReference>
<evidence type="ECO:0000313" key="4">
    <source>
        <dbReference type="Proteomes" id="UP001283361"/>
    </source>
</evidence>
<evidence type="ECO:0000256" key="1">
    <source>
        <dbReference type="SAM" id="SignalP"/>
    </source>
</evidence>
<dbReference type="SMART" id="SM00034">
    <property type="entry name" value="CLECT"/>
    <property type="match status" value="1"/>
</dbReference>
<dbReference type="InterPro" id="IPR050801">
    <property type="entry name" value="Ca-Dep_Lectins_ImmuneDev"/>
</dbReference>
<organism evidence="3 4">
    <name type="scientific">Elysia crispata</name>
    <name type="common">lettuce slug</name>
    <dbReference type="NCBI Taxonomy" id="231223"/>
    <lineage>
        <taxon>Eukaryota</taxon>
        <taxon>Metazoa</taxon>
        <taxon>Spiralia</taxon>
        <taxon>Lophotrochozoa</taxon>
        <taxon>Mollusca</taxon>
        <taxon>Gastropoda</taxon>
        <taxon>Heterobranchia</taxon>
        <taxon>Euthyneura</taxon>
        <taxon>Panpulmonata</taxon>
        <taxon>Sacoglossa</taxon>
        <taxon>Placobranchoidea</taxon>
        <taxon>Plakobranchidae</taxon>
        <taxon>Elysia</taxon>
    </lineage>
</organism>
<dbReference type="SUPFAM" id="SSF56436">
    <property type="entry name" value="C-type lectin-like"/>
    <property type="match status" value="1"/>
</dbReference>
<dbReference type="PROSITE" id="PS50041">
    <property type="entry name" value="C_TYPE_LECTIN_2"/>
    <property type="match status" value="1"/>
</dbReference>
<name>A0AAE0ZW21_9GAST</name>
<keyword evidence="1" id="KW-0732">Signal</keyword>
<dbReference type="AlphaFoldDB" id="A0AAE0ZW21"/>
<dbReference type="PANTHER" id="PTHR22801">
    <property type="entry name" value="LITHOSTATHINE"/>
    <property type="match status" value="1"/>
</dbReference>